<keyword evidence="2" id="KW-1133">Transmembrane helix</keyword>
<evidence type="ECO:0000313" key="3">
    <source>
        <dbReference type="EMBL" id="MFC5430554.1"/>
    </source>
</evidence>
<keyword evidence="2" id="KW-0472">Membrane</keyword>
<feature type="region of interest" description="Disordered" evidence="1">
    <location>
        <begin position="154"/>
        <end position="175"/>
    </location>
</feature>
<dbReference type="Proteomes" id="UP001596103">
    <property type="component" value="Unassembled WGS sequence"/>
</dbReference>
<accession>A0ABW0JBZ7</accession>
<dbReference type="EMBL" id="JBHSMP010000020">
    <property type="protein sequence ID" value="MFC5430554.1"/>
    <property type="molecule type" value="Genomic_DNA"/>
</dbReference>
<name>A0ABW0JBZ7_9BURK</name>
<feature type="transmembrane region" description="Helical" evidence="2">
    <location>
        <begin position="69"/>
        <end position="89"/>
    </location>
</feature>
<comment type="caution">
    <text evidence="3">The sequence shown here is derived from an EMBL/GenBank/DDBJ whole genome shotgun (WGS) entry which is preliminary data.</text>
</comment>
<proteinExistence type="predicted"/>
<evidence type="ECO:0000313" key="4">
    <source>
        <dbReference type="Proteomes" id="UP001596103"/>
    </source>
</evidence>
<gene>
    <name evidence="3" type="ORF">ACFPTO_17360</name>
</gene>
<dbReference type="RefSeq" id="WP_377713100.1">
    <property type="nucleotide sequence ID" value="NZ_JBHSMP010000020.1"/>
</dbReference>
<sequence length="202" mass="22523">MNNKPVIDLSLRHPQLIIKDKGIAHGLLLVLWFRLLRPACVGSMWAGITIYAYRYLLPFSQGDLSIPELLSYIAAISAIASALTTWLILARVAHPFASKSRTQRLLRRKAGLTVEPGPIVGPTRRDWRTVPRVFVASHDANGLIAALRAQSDAQPAEKTAESRKTARLGYGQTPPTQYSLQQLMDRKLHHVPVSGLRGRRRH</sequence>
<protein>
    <submittedName>
        <fullName evidence="3">Biofilm PGA synthesis auxiliary protein PgaD</fullName>
    </submittedName>
</protein>
<evidence type="ECO:0000256" key="2">
    <source>
        <dbReference type="SAM" id="Phobius"/>
    </source>
</evidence>
<reference evidence="4" key="1">
    <citation type="journal article" date="2019" name="Int. J. Syst. Evol. Microbiol.">
        <title>The Global Catalogue of Microorganisms (GCM) 10K type strain sequencing project: providing services to taxonomists for standard genome sequencing and annotation.</title>
        <authorList>
            <consortium name="The Broad Institute Genomics Platform"/>
            <consortium name="The Broad Institute Genome Sequencing Center for Infectious Disease"/>
            <person name="Wu L."/>
            <person name="Ma J."/>
        </authorList>
    </citation>
    <scope>NUCLEOTIDE SEQUENCE [LARGE SCALE GENOMIC DNA]</scope>
    <source>
        <strain evidence="4">CCUG 56042</strain>
    </source>
</reference>
<feature type="transmembrane region" description="Helical" evidence="2">
    <location>
        <begin position="35"/>
        <end position="57"/>
    </location>
</feature>
<keyword evidence="4" id="KW-1185">Reference proteome</keyword>
<keyword evidence="2" id="KW-0812">Transmembrane</keyword>
<organism evidence="3 4">
    <name type="scientific">Paraburkholderia denitrificans</name>
    <dbReference type="NCBI Taxonomy" id="694025"/>
    <lineage>
        <taxon>Bacteria</taxon>
        <taxon>Pseudomonadati</taxon>
        <taxon>Pseudomonadota</taxon>
        <taxon>Betaproteobacteria</taxon>
        <taxon>Burkholderiales</taxon>
        <taxon>Burkholderiaceae</taxon>
        <taxon>Paraburkholderia</taxon>
    </lineage>
</organism>
<evidence type="ECO:0000256" key="1">
    <source>
        <dbReference type="SAM" id="MobiDB-lite"/>
    </source>
</evidence>